<feature type="transmembrane region" description="Helical" evidence="2">
    <location>
        <begin position="151"/>
        <end position="170"/>
    </location>
</feature>
<name>A0A853DMG4_9MICO</name>
<comment type="caution">
    <text evidence="3">The sequence shown here is derived from an EMBL/GenBank/DDBJ whole genome shotgun (WGS) entry which is preliminary data.</text>
</comment>
<keyword evidence="2" id="KW-0472">Membrane</keyword>
<evidence type="ECO:0000313" key="4">
    <source>
        <dbReference type="Proteomes" id="UP000571817"/>
    </source>
</evidence>
<feature type="transmembrane region" description="Helical" evidence="2">
    <location>
        <begin position="310"/>
        <end position="328"/>
    </location>
</feature>
<dbReference type="EMBL" id="JACCFW010000001">
    <property type="protein sequence ID" value="NYJ76184.1"/>
    <property type="molecule type" value="Genomic_DNA"/>
</dbReference>
<evidence type="ECO:0000256" key="1">
    <source>
        <dbReference type="SAM" id="MobiDB-lite"/>
    </source>
</evidence>
<feature type="transmembrane region" description="Helical" evidence="2">
    <location>
        <begin position="91"/>
        <end position="115"/>
    </location>
</feature>
<dbReference type="RefSeq" id="WP_179483274.1">
    <property type="nucleotide sequence ID" value="NZ_JACCFW010000001.1"/>
</dbReference>
<feature type="transmembrane region" description="Helical" evidence="2">
    <location>
        <begin position="252"/>
        <end position="271"/>
    </location>
</feature>
<feature type="transmembrane region" description="Helical" evidence="2">
    <location>
        <begin position="127"/>
        <end position="145"/>
    </location>
</feature>
<protein>
    <submittedName>
        <fullName evidence="3">Uncharacterized protein</fullName>
    </submittedName>
</protein>
<reference evidence="3 4" key="1">
    <citation type="submission" date="2020-07" db="EMBL/GenBank/DDBJ databases">
        <title>Sequencing the genomes of 1000 actinobacteria strains.</title>
        <authorList>
            <person name="Klenk H.-P."/>
        </authorList>
    </citation>
    <scope>NUCLEOTIDE SEQUENCE [LARGE SCALE GENOMIC DNA]</scope>
    <source>
        <strain evidence="3 4">DSM 29531</strain>
    </source>
</reference>
<evidence type="ECO:0000313" key="3">
    <source>
        <dbReference type="EMBL" id="NYJ76184.1"/>
    </source>
</evidence>
<dbReference type="Proteomes" id="UP000571817">
    <property type="component" value="Unassembled WGS sequence"/>
</dbReference>
<keyword evidence="2" id="KW-0812">Transmembrane</keyword>
<accession>A0A853DMG4</accession>
<proteinExistence type="predicted"/>
<keyword evidence="4" id="KW-1185">Reference proteome</keyword>
<sequence>MRVQKSSVTPPAGAATSDGGDAATDRSWGLPLVRWRRTLLWALGLLWLLDAALQFQPYMFTGAFPREVIRPTAEGNPGWVHGPVEWSATLMAHHIVVLNAVFATVQLLIALGLFWHRTVKPALSASIVWALLVWWLGEGLGGILTGPVSPLAGLPGAVVLYAVIAALLWPPTHPAVHSPRPPISVATSSPLRAAATGVWLLLWLGFAVEALLPANRAPGAVHDLLAGLSDGEPHWIADIDAWAARSAIGHDTGISIILAACCVLIALSVLASPALARAGVALAILLSMGIWVVAQDFGGIATGQGTDPNSGLVLAVLALCFWPIHLTARDIRPATSE</sequence>
<dbReference type="AlphaFoldDB" id="A0A853DMG4"/>
<evidence type="ECO:0000256" key="2">
    <source>
        <dbReference type="SAM" id="Phobius"/>
    </source>
</evidence>
<feature type="region of interest" description="Disordered" evidence="1">
    <location>
        <begin position="1"/>
        <end position="23"/>
    </location>
</feature>
<organism evidence="3 4">
    <name type="scientific">Allobranchiibius huperziae</name>
    <dbReference type="NCBI Taxonomy" id="1874116"/>
    <lineage>
        <taxon>Bacteria</taxon>
        <taxon>Bacillati</taxon>
        <taxon>Actinomycetota</taxon>
        <taxon>Actinomycetes</taxon>
        <taxon>Micrococcales</taxon>
        <taxon>Dermacoccaceae</taxon>
        <taxon>Allobranchiibius</taxon>
    </lineage>
</organism>
<keyword evidence="2" id="KW-1133">Transmembrane helix</keyword>
<feature type="transmembrane region" description="Helical" evidence="2">
    <location>
        <begin position="38"/>
        <end position="55"/>
    </location>
</feature>
<feature type="transmembrane region" description="Helical" evidence="2">
    <location>
        <begin position="278"/>
        <end position="298"/>
    </location>
</feature>
<feature type="transmembrane region" description="Helical" evidence="2">
    <location>
        <begin position="191"/>
        <end position="212"/>
    </location>
</feature>
<gene>
    <name evidence="3" type="ORF">HNR15_003147</name>
</gene>
<feature type="compositionally biased region" description="Low complexity" evidence="1">
    <location>
        <begin position="9"/>
        <end position="22"/>
    </location>
</feature>